<dbReference type="Pfam" id="PF13191">
    <property type="entry name" value="AAA_16"/>
    <property type="match status" value="1"/>
</dbReference>
<evidence type="ECO:0000313" key="4">
    <source>
        <dbReference type="EMBL" id="RZU54234.1"/>
    </source>
</evidence>
<dbReference type="Gene3D" id="1.25.40.10">
    <property type="entry name" value="Tetratricopeptide repeat domain"/>
    <property type="match status" value="1"/>
</dbReference>
<dbReference type="EMBL" id="SHKY01000001">
    <property type="protein sequence ID" value="RZU54234.1"/>
    <property type="molecule type" value="Genomic_DNA"/>
</dbReference>
<dbReference type="GO" id="GO:0006355">
    <property type="term" value="P:regulation of DNA-templated transcription"/>
    <property type="evidence" value="ECO:0007669"/>
    <property type="project" value="InterPro"/>
</dbReference>
<dbReference type="SMART" id="SM00382">
    <property type="entry name" value="AAA"/>
    <property type="match status" value="1"/>
</dbReference>
<dbReference type="InterPro" id="IPR003593">
    <property type="entry name" value="AAA+_ATPase"/>
</dbReference>
<dbReference type="GO" id="GO:0003677">
    <property type="term" value="F:DNA binding"/>
    <property type="evidence" value="ECO:0007669"/>
    <property type="project" value="InterPro"/>
</dbReference>
<dbReference type="PROSITE" id="PS50043">
    <property type="entry name" value="HTH_LUXR_2"/>
    <property type="match status" value="1"/>
</dbReference>
<dbReference type="Gene3D" id="1.10.10.10">
    <property type="entry name" value="Winged helix-like DNA-binding domain superfamily/Winged helix DNA-binding domain"/>
    <property type="match status" value="1"/>
</dbReference>
<evidence type="ECO:0000259" key="3">
    <source>
        <dbReference type="PROSITE" id="PS50043"/>
    </source>
</evidence>
<dbReference type="InterPro" id="IPR036388">
    <property type="entry name" value="WH-like_DNA-bd_sf"/>
</dbReference>
<dbReference type="InterPro" id="IPR000792">
    <property type="entry name" value="Tscrpt_reg_LuxR_C"/>
</dbReference>
<name>A0A4Q7ZTI1_9ACTN</name>
<dbReference type="PANTHER" id="PTHR16305:SF35">
    <property type="entry name" value="TRANSCRIPTIONAL ACTIVATOR DOMAIN"/>
    <property type="match status" value="1"/>
</dbReference>
<evidence type="ECO:0000313" key="5">
    <source>
        <dbReference type="Proteomes" id="UP000292564"/>
    </source>
</evidence>
<feature type="domain" description="HTH luxR-type" evidence="3">
    <location>
        <begin position="877"/>
        <end position="942"/>
    </location>
</feature>
<keyword evidence="5" id="KW-1185">Reference proteome</keyword>
<proteinExistence type="predicted"/>
<dbReference type="GO" id="GO:0005737">
    <property type="term" value="C:cytoplasm"/>
    <property type="evidence" value="ECO:0007669"/>
    <property type="project" value="TreeGrafter"/>
</dbReference>
<dbReference type="Proteomes" id="UP000292564">
    <property type="component" value="Unassembled WGS sequence"/>
</dbReference>
<dbReference type="Gene3D" id="3.40.50.300">
    <property type="entry name" value="P-loop containing nucleotide triphosphate hydrolases"/>
    <property type="match status" value="1"/>
</dbReference>
<evidence type="ECO:0000256" key="2">
    <source>
        <dbReference type="ARBA" id="ARBA00022840"/>
    </source>
</evidence>
<gene>
    <name evidence="4" type="ORF">EV385_6182</name>
</gene>
<keyword evidence="1" id="KW-0547">Nucleotide-binding</keyword>
<dbReference type="SUPFAM" id="SSF52540">
    <property type="entry name" value="P-loop containing nucleoside triphosphate hydrolases"/>
    <property type="match status" value="1"/>
</dbReference>
<dbReference type="RefSeq" id="WP_165449664.1">
    <property type="nucleotide sequence ID" value="NZ_SHKY01000001.1"/>
</dbReference>
<evidence type="ECO:0000256" key="1">
    <source>
        <dbReference type="ARBA" id="ARBA00022741"/>
    </source>
</evidence>
<organism evidence="4 5">
    <name type="scientific">Krasilnikovia cinnamomea</name>
    <dbReference type="NCBI Taxonomy" id="349313"/>
    <lineage>
        <taxon>Bacteria</taxon>
        <taxon>Bacillati</taxon>
        <taxon>Actinomycetota</taxon>
        <taxon>Actinomycetes</taxon>
        <taxon>Micromonosporales</taxon>
        <taxon>Micromonosporaceae</taxon>
        <taxon>Krasilnikovia</taxon>
    </lineage>
</organism>
<dbReference type="InterPro" id="IPR011990">
    <property type="entry name" value="TPR-like_helical_dom_sf"/>
</dbReference>
<dbReference type="Pfam" id="PF00196">
    <property type="entry name" value="GerE"/>
    <property type="match status" value="1"/>
</dbReference>
<accession>A0A4Q7ZTI1</accession>
<keyword evidence="2" id="KW-0067">ATP-binding</keyword>
<dbReference type="PANTHER" id="PTHR16305">
    <property type="entry name" value="TESTICULAR SOLUBLE ADENYLYL CYCLASE"/>
    <property type="match status" value="1"/>
</dbReference>
<dbReference type="InterPro" id="IPR016032">
    <property type="entry name" value="Sig_transdc_resp-reg_C-effctor"/>
</dbReference>
<dbReference type="SUPFAM" id="SSF46894">
    <property type="entry name" value="C-terminal effector domain of the bipartite response regulators"/>
    <property type="match status" value="1"/>
</dbReference>
<dbReference type="SMART" id="SM00421">
    <property type="entry name" value="HTH_LUXR"/>
    <property type="match status" value="1"/>
</dbReference>
<dbReference type="GO" id="GO:0005524">
    <property type="term" value="F:ATP binding"/>
    <property type="evidence" value="ECO:0007669"/>
    <property type="project" value="UniProtKB-KW"/>
</dbReference>
<comment type="caution">
    <text evidence="4">The sequence shown here is derived from an EMBL/GenBank/DDBJ whole genome shotgun (WGS) entry which is preliminary data.</text>
</comment>
<dbReference type="AlphaFoldDB" id="A0A4Q7ZTI1"/>
<sequence length="945" mass="98852">MAVSSGFSTLVGREAESAVLREALRLTGSAAQVVEVVGEPGIGKTRLMAELAEQARQQGWRTVTGRATEFEQDVPFAPLVEALDDHAHRAGAAPADLRPLERVLLAGPGLDDSAVERFRSMRALRQALEELAAPSGLVLLLDDVHWADPSSVDLLEFLLRRPPVARILLAVAYRPAQVPARLAAALAAGQSTVHRLRLAPLREPDVAMLLGSGVGAARVRRLHRLSGGNPLYLEALRRADAGPAATPPAGSVDAVPVDGPETSAAVDTVELPPEVRAALLADLAAVGELDRAVAAAAAVCGYEIEPALLAAVAQLPPPATLRSIDALTSRDVLQPVAGTGQFRFRHPLVRQVVYASTPAGWRLGAHARAAAYLASVGAPPRVRAHHVARSASAGDTEAADTLVAAARAVGAQAPATAVAWLRAALRLLPATAPSEHGDLLMYLAGRQAAGGRLDDARATMGTVLDQLPAGHPRRADAVAWTATLLRLLGQTDEARLLLADELARLPERGAPDALHLCLQLATYAVMRGRLREAGELLHRVIEHGPGTAPARIAAALQQMTGYGTPGDAAPGQLIDTLADEDIARHIDLFAWLCWSALYLDGPHESLRRLHRCRRVAVAAGHGYVLPYLLSAQAFAQARLARIGAARHTAEEATTIARLLGADEPLALALLTECWLLRCAGAYEEAVAVGEQAVAAATSSRVWLATARAMLAFARIAAGDVAGGRDAMVTAGGGPQLPDLYPHNRLMACSVLAESAAARGLPAEAARWADLAEQVADPGRDVGRGLAALTRAYARAAAEPAAAAQQAATAASVLVDAELLMEAGRAWMLAAACHGRAGDLSTARRGIEQALAIYADDAAAGPRREALALRHELGLDGDSASGVELTAQEARIAELIAAGRSDVEIANQLFLSVRTVRTHVTEICEKVGGPDRATAASRLARILPPR</sequence>
<dbReference type="SUPFAM" id="SSF48452">
    <property type="entry name" value="TPR-like"/>
    <property type="match status" value="1"/>
</dbReference>
<dbReference type="PRINTS" id="PR00038">
    <property type="entry name" value="HTHLUXR"/>
</dbReference>
<reference evidence="4 5" key="1">
    <citation type="submission" date="2019-02" db="EMBL/GenBank/DDBJ databases">
        <title>Sequencing the genomes of 1000 actinobacteria strains.</title>
        <authorList>
            <person name="Klenk H.-P."/>
        </authorList>
    </citation>
    <scope>NUCLEOTIDE SEQUENCE [LARGE SCALE GENOMIC DNA]</scope>
    <source>
        <strain evidence="4 5">DSM 45162</strain>
    </source>
</reference>
<dbReference type="CDD" id="cd06170">
    <property type="entry name" value="LuxR_C_like"/>
    <property type="match status" value="1"/>
</dbReference>
<protein>
    <submittedName>
        <fullName evidence="4">Regulatory LuxR family protein</fullName>
    </submittedName>
</protein>
<dbReference type="InterPro" id="IPR027417">
    <property type="entry name" value="P-loop_NTPase"/>
</dbReference>
<dbReference type="InterPro" id="IPR041664">
    <property type="entry name" value="AAA_16"/>
</dbReference>
<dbReference type="GO" id="GO:0004016">
    <property type="term" value="F:adenylate cyclase activity"/>
    <property type="evidence" value="ECO:0007669"/>
    <property type="project" value="TreeGrafter"/>
</dbReference>